<gene>
    <name evidence="3" type="ORF">GCM10009020_03710</name>
</gene>
<feature type="compositionally biased region" description="Basic and acidic residues" evidence="1">
    <location>
        <begin position="168"/>
        <end position="188"/>
    </location>
</feature>
<feature type="compositionally biased region" description="Acidic residues" evidence="1">
    <location>
        <begin position="150"/>
        <end position="167"/>
    </location>
</feature>
<dbReference type="Proteomes" id="UP001500420">
    <property type="component" value="Unassembled WGS sequence"/>
</dbReference>
<dbReference type="EMBL" id="BAAADV010000001">
    <property type="protein sequence ID" value="GAA0662478.1"/>
    <property type="molecule type" value="Genomic_DNA"/>
</dbReference>
<feature type="compositionally biased region" description="Basic and acidic residues" evidence="1">
    <location>
        <begin position="138"/>
        <end position="149"/>
    </location>
</feature>
<feature type="transmembrane region" description="Helical" evidence="2">
    <location>
        <begin position="81"/>
        <end position="110"/>
    </location>
</feature>
<evidence type="ECO:0000313" key="4">
    <source>
        <dbReference type="Proteomes" id="UP001500420"/>
    </source>
</evidence>
<evidence type="ECO:0000313" key="3">
    <source>
        <dbReference type="EMBL" id="GAA0662478.1"/>
    </source>
</evidence>
<keyword evidence="4" id="KW-1185">Reference proteome</keyword>
<sequence>MGESDTLLNAGIGAVVTIVTSFLPFSPVLGGAVAGYLQGGTRTEGAKVGGISGAISLLPMLFFGFIVVLFLFGAAPAEGGIAFAFMLLVVGTAAVAYTIGLSALGGYVGVYVLEETDIGRDADRGGSPRGPDGVPGRSRSEDERWGQPDRDEEPDPVDEDTGWDDDREASWGHDDSASDDRTRRDDEY</sequence>
<evidence type="ECO:0008006" key="5">
    <source>
        <dbReference type="Google" id="ProtNLM"/>
    </source>
</evidence>
<dbReference type="Pfam" id="PF17647">
    <property type="entry name" value="DUF5518"/>
    <property type="match status" value="1"/>
</dbReference>
<organism evidence="3 4">
    <name type="scientific">Natronoarchaeum mannanilyticum</name>
    <dbReference type="NCBI Taxonomy" id="926360"/>
    <lineage>
        <taxon>Archaea</taxon>
        <taxon>Methanobacteriati</taxon>
        <taxon>Methanobacteriota</taxon>
        <taxon>Stenosarchaea group</taxon>
        <taxon>Halobacteria</taxon>
        <taxon>Halobacteriales</taxon>
        <taxon>Natronoarchaeaceae</taxon>
    </lineage>
</organism>
<dbReference type="AlphaFoldDB" id="A0AAV3T6G1"/>
<keyword evidence="2" id="KW-0812">Transmembrane</keyword>
<proteinExistence type="predicted"/>
<dbReference type="RefSeq" id="WP_343772128.1">
    <property type="nucleotide sequence ID" value="NZ_BAAADV010000001.1"/>
</dbReference>
<feature type="transmembrane region" description="Helical" evidence="2">
    <location>
        <begin position="12"/>
        <end position="37"/>
    </location>
</feature>
<evidence type="ECO:0000256" key="2">
    <source>
        <dbReference type="SAM" id="Phobius"/>
    </source>
</evidence>
<keyword evidence="2" id="KW-0472">Membrane</keyword>
<name>A0AAV3T6G1_9EURY</name>
<feature type="transmembrane region" description="Helical" evidence="2">
    <location>
        <begin position="49"/>
        <end position="75"/>
    </location>
</feature>
<accession>A0AAV3T6G1</accession>
<protein>
    <recommendedName>
        <fullName evidence="5">DUF5518 domain-containing protein</fullName>
    </recommendedName>
</protein>
<feature type="region of interest" description="Disordered" evidence="1">
    <location>
        <begin position="119"/>
        <end position="188"/>
    </location>
</feature>
<comment type="caution">
    <text evidence="3">The sequence shown here is derived from an EMBL/GenBank/DDBJ whole genome shotgun (WGS) entry which is preliminary data.</text>
</comment>
<reference evidence="3 4" key="1">
    <citation type="journal article" date="2019" name="Int. J. Syst. Evol. Microbiol.">
        <title>The Global Catalogue of Microorganisms (GCM) 10K type strain sequencing project: providing services to taxonomists for standard genome sequencing and annotation.</title>
        <authorList>
            <consortium name="The Broad Institute Genomics Platform"/>
            <consortium name="The Broad Institute Genome Sequencing Center for Infectious Disease"/>
            <person name="Wu L."/>
            <person name="Ma J."/>
        </authorList>
    </citation>
    <scope>NUCLEOTIDE SEQUENCE [LARGE SCALE GENOMIC DNA]</scope>
    <source>
        <strain evidence="3 4">JCM 16328</strain>
    </source>
</reference>
<evidence type="ECO:0000256" key="1">
    <source>
        <dbReference type="SAM" id="MobiDB-lite"/>
    </source>
</evidence>
<keyword evidence="2" id="KW-1133">Transmembrane helix</keyword>
<dbReference type="InterPro" id="IPR040493">
    <property type="entry name" value="DUF5518"/>
</dbReference>